<dbReference type="Pfam" id="PF09607">
    <property type="entry name" value="BrkDBD"/>
    <property type="match status" value="1"/>
</dbReference>
<keyword evidence="6" id="KW-1185">Reference proteome</keyword>
<protein>
    <submittedName>
        <fullName evidence="5">HTH CENPB-type domain-containing protein</fullName>
    </submittedName>
</protein>
<comment type="subcellular location">
    <subcellularLocation>
        <location evidence="1">Nucleus</location>
    </subcellularLocation>
</comment>
<sequence length="183" mass="20941">MSSRRSYTAEFKIRAIEYASKHGVGVTALKFDVGDRMIRRWRQDTERLKSCDKTKRAFRGKSAAHPEMEQELIQWVMEQKRQNRVVLVKQIQAKAAELCSHPGFAASSGWFALFAKRHGLVTRRNKTRTGSNKEPIQNESNLDVSNGPEDDDEEVDFTNLVLTDDIDPIDFANNLFALLNKIK</sequence>
<evidence type="ECO:0000313" key="5">
    <source>
        <dbReference type="EnsemblMetazoa" id="CJA14913.1"/>
    </source>
</evidence>
<accession>A0A8R1DZU1</accession>
<dbReference type="GO" id="GO:0005634">
    <property type="term" value="C:nucleus"/>
    <property type="evidence" value="ECO:0007669"/>
    <property type="project" value="UniProtKB-SubCell"/>
</dbReference>
<dbReference type="SMART" id="SM00674">
    <property type="entry name" value="CENPB"/>
    <property type="match status" value="1"/>
</dbReference>
<dbReference type="Pfam" id="PF03221">
    <property type="entry name" value="HTH_Tnp_Tc5"/>
    <property type="match status" value="1"/>
</dbReference>
<evidence type="ECO:0000313" key="6">
    <source>
        <dbReference type="Proteomes" id="UP000005237"/>
    </source>
</evidence>
<dbReference type="InterPro" id="IPR009057">
    <property type="entry name" value="Homeodomain-like_sf"/>
</dbReference>
<evidence type="ECO:0000256" key="1">
    <source>
        <dbReference type="ARBA" id="ARBA00004123"/>
    </source>
</evidence>
<evidence type="ECO:0000256" key="3">
    <source>
        <dbReference type="SAM" id="MobiDB-lite"/>
    </source>
</evidence>
<proteinExistence type="predicted"/>
<dbReference type="PROSITE" id="PS51253">
    <property type="entry name" value="HTH_CENPB"/>
    <property type="match status" value="1"/>
</dbReference>
<reference evidence="5" key="2">
    <citation type="submission" date="2022-06" db="UniProtKB">
        <authorList>
            <consortium name="EnsemblMetazoa"/>
        </authorList>
    </citation>
    <scope>IDENTIFICATION</scope>
    <source>
        <strain evidence="5">DF5081</strain>
    </source>
</reference>
<reference evidence="6" key="1">
    <citation type="submission" date="2010-08" db="EMBL/GenBank/DDBJ databases">
        <authorList>
            <consortium name="Caenorhabditis japonica Sequencing Consortium"/>
            <person name="Wilson R.K."/>
        </authorList>
    </citation>
    <scope>NUCLEOTIDE SEQUENCE [LARGE SCALE GENOMIC DNA]</scope>
    <source>
        <strain evidence="6">DF5081</strain>
    </source>
</reference>
<dbReference type="EnsemblMetazoa" id="CJA14913.1">
    <property type="protein sequence ID" value="CJA14913.1"/>
    <property type="gene ID" value="WBGene00134117"/>
</dbReference>
<dbReference type="Gene3D" id="1.10.10.60">
    <property type="entry name" value="Homeodomain-like"/>
    <property type="match status" value="2"/>
</dbReference>
<feature type="region of interest" description="Disordered" evidence="3">
    <location>
        <begin position="124"/>
        <end position="153"/>
    </location>
</feature>
<organism evidence="5 6">
    <name type="scientific">Caenorhabditis japonica</name>
    <dbReference type="NCBI Taxonomy" id="281687"/>
    <lineage>
        <taxon>Eukaryota</taxon>
        <taxon>Metazoa</taxon>
        <taxon>Ecdysozoa</taxon>
        <taxon>Nematoda</taxon>
        <taxon>Chromadorea</taxon>
        <taxon>Rhabditida</taxon>
        <taxon>Rhabditina</taxon>
        <taxon>Rhabditomorpha</taxon>
        <taxon>Rhabditoidea</taxon>
        <taxon>Rhabditidae</taxon>
        <taxon>Peloderinae</taxon>
        <taxon>Caenorhabditis</taxon>
    </lineage>
</organism>
<dbReference type="GO" id="GO:0003677">
    <property type="term" value="F:DNA binding"/>
    <property type="evidence" value="ECO:0007669"/>
    <property type="project" value="UniProtKB-KW"/>
</dbReference>
<dbReference type="InterPro" id="IPR018586">
    <property type="entry name" value="Brinker_DNA-bd"/>
</dbReference>
<feature type="compositionally biased region" description="Polar residues" evidence="3">
    <location>
        <begin position="128"/>
        <end position="144"/>
    </location>
</feature>
<dbReference type="Proteomes" id="UP000005237">
    <property type="component" value="Unassembled WGS sequence"/>
</dbReference>
<dbReference type="InterPro" id="IPR006600">
    <property type="entry name" value="HTH_CenpB_DNA-bd_dom"/>
</dbReference>
<evidence type="ECO:0000259" key="4">
    <source>
        <dbReference type="PROSITE" id="PS51253"/>
    </source>
</evidence>
<name>A0A8R1DZU1_CAEJA</name>
<dbReference type="AlphaFoldDB" id="A0A8R1DZU1"/>
<feature type="domain" description="HTH CENPB-type" evidence="4">
    <location>
        <begin position="56"/>
        <end position="124"/>
    </location>
</feature>
<evidence type="ECO:0000256" key="2">
    <source>
        <dbReference type="ARBA" id="ARBA00023125"/>
    </source>
</evidence>
<keyword evidence="2" id="KW-0238">DNA-binding</keyword>
<dbReference type="SUPFAM" id="SSF46689">
    <property type="entry name" value="Homeodomain-like"/>
    <property type="match status" value="2"/>
</dbReference>